<protein>
    <recommendedName>
        <fullName evidence="9">Nudix hydrolase domain-containing protein</fullName>
    </recommendedName>
</protein>
<evidence type="ECO:0000256" key="8">
    <source>
        <dbReference type="RuleBase" id="RU003476"/>
    </source>
</evidence>
<keyword evidence="4" id="KW-0479">Metal-binding</keyword>
<evidence type="ECO:0000256" key="7">
    <source>
        <dbReference type="ARBA" id="ARBA00023211"/>
    </source>
</evidence>
<evidence type="ECO:0000313" key="11">
    <source>
        <dbReference type="Proteomes" id="UP000030982"/>
    </source>
</evidence>
<dbReference type="InterPro" id="IPR020476">
    <property type="entry name" value="Nudix_hydrolase"/>
</dbReference>
<gene>
    <name evidence="10" type="ORF">LK10_07290</name>
</gene>
<dbReference type="EMBL" id="JTDL01000087">
    <property type="protein sequence ID" value="KHL04075.1"/>
    <property type="molecule type" value="Genomic_DNA"/>
</dbReference>
<dbReference type="Gene3D" id="3.90.79.10">
    <property type="entry name" value="Nucleoside Triphosphate Pyrophosphohydrolase"/>
    <property type="match status" value="1"/>
</dbReference>
<comment type="caution">
    <text evidence="10">The sequence shown here is derived from an EMBL/GenBank/DDBJ whole genome shotgun (WGS) entry which is preliminary data.</text>
</comment>
<dbReference type="InterPro" id="IPR000086">
    <property type="entry name" value="NUDIX_hydrolase_dom"/>
</dbReference>
<evidence type="ECO:0000256" key="3">
    <source>
        <dbReference type="ARBA" id="ARBA00005582"/>
    </source>
</evidence>
<dbReference type="PANTHER" id="PTHR12992">
    <property type="entry name" value="NUDIX HYDROLASE"/>
    <property type="match status" value="1"/>
</dbReference>
<evidence type="ECO:0000259" key="9">
    <source>
        <dbReference type="PROSITE" id="PS51462"/>
    </source>
</evidence>
<dbReference type="PROSITE" id="PS00893">
    <property type="entry name" value="NUDIX_BOX"/>
    <property type="match status" value="1"/>
</dbReference>
<dbReference type="SUPFAM" id="SSF55811">
    <property type="entry name" value="Nudix"/>
    <property type="match status" value="1"/>
</dbReference>
<name>A0A0B2AKD9_9MICC</name>
<comment type="cofactor">
    <cofactor evidence="2">
        <name>Mg(2+)</name>
        <dbReference type="ChEBI" id="CHEBI:18420"/>
    </cofactor>
</comment>
<evidence type="ECO:0000256" key="4">
    <source>
        <dbReference type="ARBA" id="ARBA00022723"/>
    </source>
</evidence>
<dbReference type="CDD" id="cd03426">
    <property type="entry name" value="NUDIX_CoAse_Nudt7"/>
    <property type="match status" value="1"/>
</dbReference>
<keyword evidence="6" id="KW-0460">Magnesium</keyword>
<sequence>MFSLDQLAVQARERLASRPYREVPRATHVREAAVVVALIERAGVPCVLVIKRAPRGRNAGQWALPGGRVEPSESSEAAALRELAEETGLLCEHDDVLGRLDDISTGTGHVITPWVVAAPGIRQFRRSVAEVASLHPIPVARLLAPSVPRWRETPEGTLLQMPLRHDMVIHAPTGAILWQFAEVVLRGRDVDLSRLLEPDFVGR</sequence>
<keyword evidence="7" id="KW-0464">Manganese</keyword>
<evidence type="ECO:0000256" key="5">
    <source>
        <dbReference type="ARBA" id="ARBA00022801"/>
    </source>
</evidence>
<organism evidence="10 11">
    <name type="scientific">Sinomonas humi</name>
    <dbReference type="NCBI Taxonomy" id="1338436"/>
    <lineage>
        <taxon>Bacteria</taxon>
        <taxon>Bacillati</taxon>
        <taxon>Actinomycetota</taxon>
        <taxon>Actinomycetes</taxon>
        <taxon>Micrococcales</taxon>
        <taxon>Micrococcaceae</taxon>
        <taxon>Sinomonas</taxon>
    </lineage>
</organism>
<feature type="domain" description="Nudix hydrolase" evidence="9">
    <location>
        <begin position="29"/>
        <end position="159"/>
    </location>
</feature>
<dbReference type="InterPro" id="IPR020084">
    <property type="entry name" value="NUDIX_hydrolase_CS"/>
</dbReference>
<proteinExistence type="inferred from homology"/>
<accession>A0A0B2AKD9</accession>
<dbReference type="PRINTS" id="PR00502">
    <property type="entry name" value="NUDIXFAMILY"/>
</dbReference>
<dbReference type="Proteomes" id="UP000030982">
    <property type="component" value="Unassembled WGS sequence"/>
</dbReference>
<dbReference type="InterPro" id="IPR015797">
    <property type="entry name" value="NUDIX_hydrolase-like_dom_sf"/>
</dbReference>
<evidence type="ECO:0000256" key="2">
    <source>
        <dbReference type="ARBA" id="ARBA00001946"/>
    </source>
</evidence>
<evidence type="ECO:0000256" key="1">
    <source>
        <dbReference type="ARBA" id="ARBA00001936"/>
    </source>
</evidence>
<dbReference type="InterPro" id="IPR045121">
    <property type="entry name" value="CoAse"/>
</dbReference>
<comment type="similarity">
    <text evidence="3 8">Belongs to the Nudix hydrolase family.</text>
</comment>
<dbReference type="Pfam" id="PF00293">
    <property type="entry name" value="NUDIX"/>
    <property type="match status" value="1"/>
</dbReference>
<evidence type="ECO:0000313" key="10">
    <source>
        <dbReference type="EMBL" id="KHL04075.1"/>
    </source>
</evidence>
<reference evidence="10 11" key="1">
    <citation type="submission" date="2014-09" db="EMBL/GenBank/DDBJ databases">
        <title>Genome sequence of Sinomonas sp. MUSC 117.</title>
        <authorList>
            <person name="Lee L.-H."/>
        </authorList>
    </citation>
    <scope>NUCLEOTIDE SEQUENCE [LARGE SCALE GENOMIC DNA]</scope>
    <source>
        <strain evidence="10 11">MUSC 117</strain>
    </source>
</reference>
<dbReference type="GO" id="GO:0010945">
    <property type="term" value="F:coenzyme A diphosphatase activity"/>
    <property type="evidence" value="ECO:0007669"/>
    <property type="project" value="InterPro"/>
</dbReference>
<dbReference type="PROSITE" id="PS51462">
    <property type="entry name" value="NUDIX"/>
    <property type="match status" value="1"/>
</dbReference>
<dbReference type="STRING" id="1338436.LK10_07290"/>
<dbReference type="GO" id="GO:0046872">
    <property type="term" value="F:metal ion binding"/>
    <property type="evidence" value="ECO:0007669"/>
    <property type="project" value="UniProtKB-KW"/>
</dbReference>
<keyword evidence="11" id="KW-1185">Reference proteome</keyword>
<evidence type="ECO:0000256" key="6">
    <source>
        <dbReference type="ARBA" id="ARBA00022842"/>
    </source>
</evidence>
<dbReference type="PANTHER" id="PTHR12992:SF11">
    <property type="entry name" value="MITOCHONDRIAL COENZYME A DIPHOSPHATASE NUDT8"/>
    <property type="match status" value="1"/>
</dbReference>
<comment type="cofactor">
    <cofactor evidence="1">
        <name>Mn(2+)</name>
        <dbReference type="ChEBI" id="CHEBI:29035"/>
    </cofactor>
</comment>
<dbReference type="AlphaFoldDB" id="A0A0B2AKD9"/>
<keyword evidence="5 8" id="KW-0378">Hydrolase</keyword>